<accession>A0AA86QLZ3</accession>
<dbReference type="AlphaFoldDB" id="A0AA86QLZ3"/>
<reference evidence="2 3" key="2">
    <citation type="submission" date="2024-07" db="EMBL/GenBank/DDBJ databases">
        <authorList>
            <person name="Akdeniz Z."/>
        </authorList>
    </citation>
    <scope>NUCLEOTIDE SEQUENCE [LARGE SCALE GENOMIC DNA]</scope>
</reference>
<name>A0AA86QLZ3_9EUKA</name>
<evidence type="ECO:0000313" key="1">
    <source>
        <dbReference type="EMBL" id="CAI9956703.1"/>
    </source>
</evidence>
<keyword evidence="3" id="KW-1185">Reference proteome</keyword>
<proteinExistence type="predicted"/>
<evidence type="ECO:0000313" key="3">
    <source>
        <dbReference type="Proteomes" id="UP001642409"/>
    </source>
</evidence>
<protein>
    <submittedName>
        <fullName evidence="2">Hypothetical_protein</fullName>
    </submittedName>
</protein>
<dbReference type="EMBL" id="CATOUU010000879">
    <property type="protein sequence ID" value="CAI9956703.1"/>
    <property type="molecule type" value="Genomic_DNA"/>
</dbReference>
<organism evidence="1">
    <name type="scientific">Hexamita inflata</name>
    <dbReference type="NCBI Taxonomy" id="28002"/>
    <lineage>
        <taxon>Eukaryota</taxon>
        <taxon>Metamonada</taxon>
        <taxon>Diplomonadida</taxon>
        <taxon>Hexamitidae</taxon>
        <taxon>Hexamitinae</taxon>
        <taxon>Hexamita</taxon>
    </lineage>
</organism>
<gene>
    <name evidence="2" type="ORF">HINF_LOCUS43190</name>
    <name evidence="1" type="ORF">HINF_LOCUS44348</name>
</gene>
<comment type="caution">
    <text evidence="1">The sequence shown here is derived from an EMBL/GenBank/DDBJ whole genome shotgun (WGS) entry which is preliminary data.</text>
</comment>
<dbReference type="EMBL" id="CAXDID020000179">
    <property type="protein sequence ID" value="CAL6049336.1"/>
    <property type="molecule type" value="Genomic_DNA"/>
</dbReference>
<reference evidence="1" key="1">
    <citation type="submission" date="2023-06" db="EMBL/GenBank/DDBJ databases">
        <authorList>
            <person name="Kurt Z."/>
        </authorList>
    </citation>
    <scope>NUCLEOTIDE SEQUENCE</scope>
</reference>
<evidence type="ECO:0000313" key="2">
    <source>
        <dbReference type="EMBL" id="CAL6049336.1"/>
    </source>
</evidence>
<dbReference type="Proteomes" id="UP001642409">
    <property type="component" value="Unassembled WGS sequence"/>
</dbReference>
<sequence>MYAELKEPQYKKVRKTIMKTPEIRAKLLLDSVMSERAVMDSALNPTSACLNRTVSLVNSYYPRKKISTFEYIQEQKTSSQSQRKIIPDYVEQLDYSEITTLSRFQTFRRQKIVIENQIESKKKIVKTHSEVKDKQYNLLLVQPKLTPKQNIQINISFKNESYSQDFVEDGQHITLNFTEGKIDFGNRIQIERRTIQPCIQEQSAYKSRPVTKKAQQFQIIKENLRSYTVQLRNEFSENEITVVFNQTVDQQQINISKSSFLQFQEYFESQVPCNNVITYRKQQSGLQRKLKIEKVEEQIKSKAYTSKEVEENEIYVQFIKMKKTRQRESKFVQSTFLKLIKLQSSVCQVQKYLHQTISVKEKMIFKSFGHGVKSFADYEIDEVSSSRILVLFQQTASADQPNNTFGQKILPQIRKTNRAFPNHQSTKYFVSKPIKLDQMIISLEEPKAVIISQITNGCYFDSDGNYHSENDVIFDIDQNPFIIKDSSNNATNNEPNNQSTNQITLFDRFGFEQQYLTSQTYQLLKQKPQKQFDIFIQSFEQKQLRFDQEIKIKELKETDFEKRSGTVRQQEIKNFKTVPEME</sequence>